<dbReference type="InterPro" id="IPR049053">
    <property type="entry name" value="AFCA-like_C"/>
</dbReference>
<dbReference type="PANTHER" id="PTHR31084:SF18">
    <property type="entry name" value="GLYCOSYL HYDROLASE FAMILY 95 N-TERMINAL DOMAIN-CONTAINING PROTEIN"/>
    <property type="match status" value="1"/>
</dbReference>
<dbReference type="PANTHER" id="PTHR31084">
    <property type="entry name" value="ALPHA-L-FUCOSIDASE 2"/>
    <property type="match status" value="1"/>
</dbReference>
<name>A0A9P9WF23_9PEZI</name>
<feature type="domain" description="Alpha fucosidase A-like C-terminal" evidence="2">
    <location>
        <begin position="694"/>
        <end position="748"/>
    </location>
</feature>
<evidence type="ECO:0000313" key="4">
    <source>
        <dbReference type="EMBL" id="KAI1860123.1"/>
    </source>
</evidence>
<dbReference type="Gene3D" id="1.50.10.10">
    <property type="match status" value="1"/>
</dbReference>
<dbReference type="InterPro" id="IPR008928">
    <property type="entry name" value="6-hairpin_glycosidase_sf"/>
</dbReference>
<dbReference type="PIRSF" id="PIRSF007663">
    <property type="entry name" value="UCP007663"/>
    <property type="match status" value="1"/>
</dbReference>
<dbReference type="Pfam" id="PF21307">
    <property type="entry name" value="Glyco_hydro_95_C"/>
    <property type="match status" value="1"/>
</dbReference>
<reference evidence="4" key="1">
    <citation type="submission" date="2021-03" db="EMBL/GenBank/DDBJ databases">
        <title>Revisited historic fungal species revealed as producer of novel bioactive compounds through whole genome sequencing and comparative genomics.</title>
        <authorList>
            <person name="Vignolle G.A."/>
            <person name="Hochenegger N."/>
            <person name="Mach R.L."/>
            <person name="Mach-Aigner A.R."/>
            <person name="Javad Rahimi M."/>
            <person name="Salim K.A."/>
            <person name="Chan C.M."/>
            <person name="Lim L.B.L."/>
            <person name="Cai F."/>
            <person name="Druzhinina I.S."/>
            <person name="U'Ren J.M."/>
            <person name="Derntl C."/>
        </authorList>
    </citation>
    <scope>NUCLEOTIDE SEQUENCE</scope>
    <source>
        <strain evidence="4">TUCIM 5799</strain>
    </source>
</reference>
<gene>
    <name evidence="4" type="ORF">JX265_010047</name>
</gene>
<keyword evidence="5" id="KW-1185">Reference proteome</keyword>
<dbReference type="Pfam" id="PF14498">
    <property type="entry name" value="Glyco_hyd_65N_2"/>
    <property type="match status" value="1"/>
</dbReference>
<evidence type="ECO:0000313" key="5">
    <source>
        <dbReference type="Proteomes" id="UP000829685"/>
    </source>
</evidence>
<dbReference type="Gene3D" id="2.70.98.50">
    <property type="entry name" value="putative glycoside hydrolase family protein from bacillus halodurans"/>
    <property type="match status" value="1"/>
</dbReference>
<dbReference type="Proteomes" id="UP000829685">
    <property type="component" value="Unassembled WGS sequence"/>
</dbReference>
<dbReference type="InterPro" id="IPR012341">
    <property type="entry name" value="6hp_glycosidase-like_sf"/>
</dbReference>
<accession>A0A9P9WF23</accession>
<proteinExistence type="predicted"/>
<feature type="domain" description="Glycosyl hydrolase family 95 catalytic" evidence="3">
    <location>
        <begin position="275"/>
        <end position="678"/>
    </location>
</feature>
<dbReference type="GO" id="GO:0005975">
    <property type="term" value="P:carbohydrate metabolic process"/>
    <property type="evidence" value="ECO:0007669"/>
    <property type="project" value="InterPro"/>
</dbReference>
<dbReference type="Pfam" id="PF22124">
    <property type="entry name" value="Glyco_hydro_95_cat"/>
    <property type="match status" value="1"/>
</dbReference>
<dbReference type="GO" id="GO:0004560">
    <property type="term" value="F:alpha-L-fucosidase activity"/>
    <property type="evidence" value="ECO:0007669"/>
    <property type="project" value="InterPro"/>
</dbReference>
<evidence type="ECO:0000259" key="1">
    <source>
        <dbReference type="Pfam" id="PF14498"/>
    </source>
</evidence>
<dbReference type="InterPro" id="IPR016518">
    <property type="entry name" value="Alpha-L-fucosidase"/>
</dbReference>
<dbReference type="AlphaFoldDB" id="A0A9P9WF23"/>
<evidence type="ECO:0000259" key="2">
    <source>
        <dbReference type="Pfam" id="PF21307"/>
    </source>
</evidence>
<comment type="caution">
    <text evidence="4">The sequence shown here is derived from an EMBL/GenBank/DDBJ whole genome shotgun (WGS) entry which is preliminary data.</text>
</comment>
<organism evidence="4 5">
    <name type="scientific">Neoarthrinium moseri</name>
    <dbReference type="NCBI Taxonomy" id="1658444"/>
    <lineage>
        <taxon>Eukaryota</taxon>
        <taxon>Fungi</taxon>
        <taxon>Dikarya</taxon>
        <taxon>Ascomycota</taxon>
        <taxon>Pezizomycotina</taxon>
        <taxon>Sordariomycetes</taxon>
        <taxon>Xylariomycetidae</taxon>
        <taxon>Amphisphaeriales</taxon>
        <taxon>Apiosporaceae</taxon>
        <taxon>Neoarthrinium</taxon>
    </lineage>
</organism>
<dbReference type="InterPro" id="IPR027414">
    <property type="entry name" value="GH95_N_dom"/>
</dbReference>
<dbReference type="SUPFAM" id="SSF48208">
    <property type="entry name" value="Six-hairpin glycosidases"/>
    <property type="match status" value="1"/>
</dbReference>
<evidence type="ECO:0000259" key="3">
    <source>
        <dbReference type="Pfam" id="PF22124"/>
    </source>
</evidence>
<evidence type="ECO:0008006" key="6">
    <source>
        <dbReference type="Google" id="ProtNLM"/>
    </source>
</evidence>
<dbReference type="EMBL" id="JAFIMR010000032">
    <property type="protein sequence ID" value="KAI1860123.1"/>
    <property type="molecule type" value="Genomic_DNA"/>
</dbReference>
<feature type="domain" description="Glycosyl hydrolase family 95 N-terminal" evidence="1">
    <location>
        <begin position="10"/>
        <end position="255"/>
    </location>
</feature>
<sequence length="775" mass="86324">MDPKDAHNCLHYTSPATGWSEALPLGNGRLGCMVYGRTTTELLQLNEDSVWYGGPQDRTPRCAKSLPKLRQLIREDRHREAEQLVQDEFFSSPASMRHYEPLGSAYLEFDVDKKDAVTDYQRWLNIQKAICTVAYEVNGVRVRRDVVASYPDNVLVMRITSSKPISFSVKLNRRSENEWDTNEFLDSVCAKGDDALGSASITMLATPGGYGSNRLSCVIGVKCFPGSGTVEAAGTCVKANTTGCLIAIGAHTTYRHADPAFAASSDVSAAMRRTWDELTSRHIADYQRLFNRTSVRLWPDPTDIPTGVRVVERTSEDAGLVALYHNYGRYLLIASSRDGSKAIPANLQGIWNPSFSPPWGSKFTININTQMNYWPAAPTNLLECAKPLVDLLERMAERGRRTAQYMYGCSGWCAHHNTDIWADTDPQDTWMPATLWPLGGVWLCIDVVKMLHYRYDKALHERVFPILEGCIEFLQDFLIPSADNKYLVASPSLSPENTFVAETGELGIFCEGSVMDMTIIKSALELYVWSHRMLGCRGSLEKQAQDMMARMPPLQINKEGLIQEWGMKDYKEHEPGHRHISHLFGLYPGTMINPSESPQLAEAARRVLERRAAHGGGHTGWSRAWLLNMHARLGDAEGCGRHMELLLSSSTLPNLLDNHPPFQIDGNFGACVGVLECLVQSSEAGEISLHGVHGITIRLLPACPKEWSRGELSGVCVRGGWVVSFRWDQGRVLDPVHVHATQDDHIQAQLVYPDGELVQVEGFGEHELRRTGGLV</sequence>
<dbReference type="InterPro" id="IPR054363">
    <property type="entry name" value="GH95_cat"/>
</dbReference>
<protein>
    <recommendedName>
        <fullName evidence="6">Alpha-L-fucosidase</fullName>
    </recommendedName>
</protein>